<sequence>MNNEKVYIEGYVVGSFADILENRGKQIQLINGDIVDIEDNFIYKSIEPEKVVVSEEEAKFLETFDFNCESDVTTALYHVSRVGWGYYLKNNDGIELKDLSEGFRELENRKRLIKAILDGYEVEKEKRYRISMPKARNYKNHVQILCEKDGKIFWCGEWYPFRTKFTRKELEDAGFGEVFNSTLFEVEEV</sequence>
<dbReference type="Proteomes" id="UP000010138">
    <property type="component" value="Unassembled WGS sequence"/>
</dbReference>
<accession>F5W012</accession>
<evidence type="ECO:0000313" key="2">
    <source>
        <dbReference type="Proteomes" id="UP000010138"/>
    </source>
</evidence>
<evidence type="ECO:0000313" key="1">
    <source>
        <dbReference type="EMBL" id="EGL86893.1"/>
    </source>
</evidence>
<proteinExistence type="predicted"/>
<dbReference type="OrthoDB" id="2243928at2"/>
<comment type="caution">
    <text evidence="1">The sequence shown here is derived from an EMBL/GenBank/DDBJ whole genome shotgun (WGS) entry which is preliminary data.</text>
</comment>
<dbReference type="EMBL" id="AFNN01000011">
    <property type="protein sequence ID" value="EGL86893.1"/>
    <property type="molecule type" value="Genomic_DNA"/>
</dbReference>
<name>F5W012_9STRE</name>
<dbReference type="InterPro" id="IPR012865">
    <property type="entry name" value="DUF1642"/>
</dbReference>
<reference evidence="1 2" key="1">
    <citation type="submission" date="2011-04" db="EMBL/GenBank/DDBJ databases">
        <authorList>
            <person name="Durkin A.S."/>
            <person name="Radune D."/>
            <person name="Hostetler J."/>
            <person name="Torralba M."/>
            <person name="Gillis M."/>
            <person name="Methe B."/>
            <person name="Sutton G."/>
            <person name="Nelson K.E."/>
        </authorList>
    </citation>
    <scope>NUCLEOTIDE SEQUENCE [LARGE SCALE GENOMIC DNA]</scope>
    <source>
        <strain evidence="1 2">SK1076</strain>
    </source>
</reference>
<organism evidence="1 2">
    <name type="scientific">Streptococcus infantis SK1076</name>
    <dbReference type="NCBI Taxonomy" id="1005705"/>
    <lineage>
        <taxon>Bacteria</taxon>
        <taxon>Bacillati</taxon>
        <taxon>Bacillota</taxon>
        <taxon>Bacilli</taxon>
        <taxon>Lactobacillales</taxon>
        <taxon>Streptococcaceae</taxon>
        <taxon>Streptococcus</taxon>
    </lineage>
</organism>
<dbReference type="eggNOG" id="ENOG5030CHJ">
    <property type="taxonomic scope" value="Bacteria"/>
</dbReference>
<dbReference type="AlphaFoldDB" id="F5W012"/>
<dbReference type="Pfam" id="PF07852">
    <property type="entry name" value="DUF1642"/>
    <property type="match status" value="1"/>
</dbReference>
<gene>
    <name evidence="1" type="ORF">HMPREF9967_1027</name>
</gene>
<dbReference type="RefSeq" id="WP_006150462.1">
    <property type="nucleotide sequence ID" value="NZ_AFNN01000011.1"/>
</dbReference>
<protein>
    <submittedName>
        <fullName evidence="1">Uncharacterized protein</fullName>
    </submittedName>
</protein>